<gene>
    <name evidence="3" type="ORF">WJX72_002258</name>
</gene>
<feature type="compositionally biased region" description="Polar residues" evidence="1">
    <location>
        <begin position="425"/>
        <end position="434"/>
    </location>
</feature>
<comment type="caution">
    <text evidence="3">The sequence shown here is derived from an EMBL/GenBank/DDBJ whole genome shotgun (WGS) entry which is preliminary data.</text>
</comment>
<proteinExistence type="predicted"/>
<name>A0AAW1R5X3_9CHLO</name>
<sequence length="445" mass="48580">MQYAEVAYLTARTKLVAKHFPTALGVDDLINRLEIALFAYGFTGDNSIAMSNLCRDEITATLKHKLDQVFGSSFNTNGLGGVLTCGVTGVKAGLSHSPVSAGSGKERYVFFSFPHISIDASGAVGTISRPGRPGDSCACGALAGALTQIHADGLEKNCKIPGEHDPLDPEFTILKQRLARRMRYEGLSEAQVKQLDLVEITKVAERTITDDLEYLIRHTVDPKRADYAVVTGVQIHSFSPEFDDDSIPNLEFVAPSSVYAVVAGTKTNIDLNSIPSFTPRQIRMLAAQAGPGAGRAEDMDGDEILGGNSTTLRAIDSPTSINKDTRRMRRQRAANFAALLDKHHLEIETTCKWPAWQSRIKAYKPHRAETDNSTTLDENYRTMDPEDGGASSKQAAFDQWYALGEGYEQDDEEAKASTERKTGGVNPTFQQDATDVSVRSMDIPW</sequence>
<evidence type="ECO:0000256" key="1">
    <source>
        <dbReference type="SAM" id="MobiDB-lite"/>
    </source>
</evidence>
<dbReference type="EMBL" id="JALJOR010000001">
    <property type="protein sequence ID" value="KAK9828816.1"/>
    <property type="molecule type" value="Genomic_DNA"/>
</dbReference>
<dbReference type="AlphaFoldDB" id="A0AAW1R5X3"/>
<dbReference type="Proteomes" id="UP001489004">
    <property type="component" value="Unassembled WGS sequence"/>
</dbReference>
<evidence type="ECO:0000313" key="4">
    <source>
        <dbReference type="Proteomes" id="UP001489004"/>
    </source>
</evidence>
<keyword evidence="4" id="KW-1185">Reference proteome</keyword>
<feature type="domain" description="Limiting CO2-inducible protein B/C beta carbonyic anhydrase" evidence="2">
    <location>
        <begin position="23"/>
        <end position="261"/>
    </location>
</feature>
<feature type="region of interest" description="Disordered" evidence="1">
    <location>
        <begin position="407"/>
        <end position="445"/>
    </location>
</feature>
<organism evidence="3 4">
    <name type="scientific">[Myrmecia] bisecta</name>
    <dbReference type="NCBI Taxonomy" id="41462"/>
    <lineage>
        <taxon>Eukaryota</taxon>
        <taxon>Viridiplantae</taxon>
        <taxon>Chlorophyta</taxon>
        <taxon>core chlorophytes</taxon>
        <taxon>Trebouxiophyceae</taxon>
        <taxon>Trebouxiales</taxon>
        <taxon>Trebouxiaceae</taxon>
        <taxon>Myrmecia</taxon>
    </lineage>
</organism>
<dbReference type="InterPro" id="IPR040703">
    <property type="entry name" value="LCIB/C_CA"/>
</dbReference>
<protein>
    <recommendedName>
        <fullName evidence="2">Limiting CO2-inducible protein B/C beta carbonyic anhydrase domain-containing protein</fullName>
    </recommendedName>
</protein>
<dbReference type="PANTHER" id="PTHR38016">
    <property type="entry name" value="UNNAMED PRODUCT"/>
    <property type="match status" value="1"/>
</dbReference>
<reference evidence="3 4" key="1">
    <citation type="journal article" date="2024" name="Nat. Commun.">
        <title>Phylogenomics reveals the evolutionary origins of lichenization in chlorophyte algae.</title>
        <authorList>
            <person name="Puginier C."/>
            <person name="Libourel C."/>
            <person name="Otte J."/>
            <person name="Skaloud P."/>
            <person name="Haon M."/>
            <person name="Grisel S."/>
            <person name="Petersen M."/>
            <person name="Berrin J.G."/>
            <person name="Delaux P.M."/>
            <person name="Dal Grande F."/>
            <person name="Keller J."/>
        </authorList>
    </citation>
    <scope>NUCLEOTIDE SEQUENCE [LARGE SCALE GENOMIC DNA]</scope>
    <source>
        <strain evidence="3 4">SAG 2043</strain>
    </source>
</reference>
<dbReference type="Pfam" id="PF18599">
    <property type="entry name" value="LCIB_C_CA"/>
    <property type="match status" value="1"/>
</dbReference>
<evidence type="ECO:0000259" key="2">
    <source>
        <dbReference type="Pfam" id="PF18599"/>
    </source>
</evidence>
<dbReference type="PANTHER" id="PTHR38016:SF1">
    <property type="entry name" value="LIMITING CO2-INDUCIBLE PROTEIN B_C BETA CARBONYIC ANHYDRASE DOMAIN-CONTAINING PROTEIN"/>
    <property type="match status" value="1"/>
</dbReference>
<accession>A0AAW1R5X3</accession>
<evidence type="ECO:0000313" key="3">
    <source>
        <dbReference type="EMBL" id="KAK9828816.1"/>
    </source>
</evidence>